<dbReference type="AlphaFoldDB" id="A0A7J8CRY6"/>
<comment type="catalytic activity">
    <reaction evidence="3">
        <text>L-threonyl-[protein] + ATP = O-phospho-L-threonyl-[protein] + ADP + H(+)</text>
        <dbReference type="Rhea" id="RHEA:46608"/>
        <dbReference type="Rhea" id="RHEA-COMP:11060"/>
        <dbReference type="Rhea" id="RHEA-COMP:11605"/>
        <dbReference type="ChEBI" id="CHEBI:15378"/>
        <dbReference type="ChEBI" id="CHEBI:30013"/>
        <dbReference type="ChEBI" id="CHEBI:30616"/>
        <dbReference type="ChEBI" id="CHEBI:61977"/>
        <dbReference type="ChEBI" id="CHEBI:456216"/>
        <dbReference type="EC" id="2.7.11.13"/>
    </reaction>
</comment>
<evidence type="ECO:0000256" key="5">
    <source>
        <dbReference type="SAM" id="MobiDB-lite"/>
    </source>
</evidence>
<dbReference type="GO" id="GO:0005829">
    <property type="term" value="C:cytosol"/>
    <property type="evidence" value="ECO:0007669"/>
    <property type="project" value="TreeGrafter"/>
</dbReference>
<dbReference type="PROSITE" id="PS50081">
    <property type="entry name" value="ZF_DAG_PE_2"/>
    <property type="match status" value="2"/>
</dbReference>
<keyword evidence="1" id="KW-0479">Metal-binding</keyword>
<dbReference type="Proteomes" id="UP000550707">
    <property type="component" value="Unassembled WGS sequence"/>
</dbReference>
<gene>
    <name evidence="7" type="ORF">HJG59_009802</name>
</gene>
<sequence>MADVPPASQESQDRRLARRGTLRQKKVHEVKGHKFVARVFKQPTFCSHCTGFIWGLGKQGYQCQACSFAVHKRCHESVVFPCRVSDKGPDTDDPRSKHKFKAHTYWRPTFCNHCGSLLYGMIRQGMKCDTCSMNVHHRCVVKVPSLCGNGPHREEGQSA</sequence>
<dbReference type="SUPFAM" id="SSF57889">
    <property type="entry name" value="Cysteine-rich domain"/>
    <property type="match status" value="2"/>
</dbReference>
<comment type="catalytic activity">
    <reaction evidence="4">
        <text>L-seryl-[protein] + ATP = O-phospho-L-seryl-[protein] + ADP + H(+)</text>
        <dbReference type="Rhea" id="RHEA:17989"/>
        <dbReference type="Rhea" id="RHEA-COMP:9863"/>
        <dbReference type="Rhea" id="RHEA-COMP:11604"/>
        <dbReference type="ChEBI" id="CHEBI:15378"/>
        <dbReference type="ChEBI" id="CHEBI:29999"/>
        <dbReference type="ChEBI" id="CHEBI:30616"/>
        <dbReference type="ChEBI" id="CHEBI:83421"/>
        <dbReference type="ChEBI" id="CHEBI:456216"/>
        <dbReference type="EC" id="2.7.11.13"/>
    </reaction>
</comment>
<dbReference type="FunFam" id="3.30.60.20:FF:000006">
    <property type="entry name" value="Protein kinase C"/>
    <property type="match status" value="1"/>
</dbReference>
<dbReference type="PANTHER" id="PTHR22968:SF14">
    <property type="entry name" value="PROTEIN KINASE C"/>
    <property type="match status" value="1"/>
</dbReference>
<dbReference type="InterPro" id="IPR002219">
    <property type="entry name" value="PKC_DAG/PE"/>
</dbReference>
<feature type="domain" description="Phorbol-ester/DAG-type" evidence="6">
    <location>
        <begin position="32"/>
        <end position="82"/>
    </location>
</feature>
<dbReference type="PRINTS" id="PR00008">
    <property type="entry name" value="DAGPEDOMAIN"/>
</dbReference>
<dbReference type="PANTHER" id="PTHR22968">
    <property type="entry name" value="PROTEIN KINASE C, MU"/>
    <property type="match status" value="1"/>
</dbReference>
<evidence type="ECO:0000259" key="6">
    <source>
        <dbReference type="PROSITE" id="PS50081"/>
    </source>
</evidence>
<reference evidence="7 8" key="1">
    <citation type="journal article" date="2020" name="Nature">
        <title>Six reference-quality genomes reveal evolution of bat adaptations.</title>
        <authorList>
            <person name="Jebb D."/>
            <person name="Huang Z."/>
            <person name="Pippel M."/>
            <person name="Hughes G.M."/>
            <person name="Lavrichenko K."/>
            <person name="Devanna P."/>
            <person name="Winkler S."/>
            <person name="Jermiin L.S."/>
            <person name="Skirmuntt E.C."/>
            <person name="Katzourakis A."/>
            <person name="Burkitt-Gray L."/>
            <person name="Ray D.A."/>
            <person name="Sullivan K.A.M."/>
            <person name="Roscito J.G."/>
            <person name="Kirilenko B.M."/>
            <person name="Davalos L.M."/>
            <person name="Corthals A.P."/>
            <person name="Power M.L."/>
            <person name="Jones G."/>
            <person name="Ransome R.D."/>
            <person name="Dechmann D.K.N."/>
            <person name="Locatelli A.G."/>
            <person name="Puechmaille S.J."/>
            <person name="Fedrigo O."/>
            <person name="Jarvis E.D."/>
            <person name="Hiller M."/>
            <person name="Vernes S.C."/>
            <person name="Myers E.W."/>
            <person name="Teeling E.C."/>
        </authorList>
    </citation>
    <scope>NUCLEOTIDE SEQUENCE [LARGE SCALE GENOMIC DNA]</scope>
    <source>
        <strain evidence="7">MMolMol1</strain>
        <tissue evidence="7">Muscle</tissue>
    </source>
</reference>
<comment type="caution">
    <text evidence="7">The sequence shown here is derived from an EMBL/GenBank/DDBJ whole genome shotgun (WGS) entry which is preliminary data.</text>
</comment>
<dbReference type="GO" id="GO:0004697">
    <property type="term" value="F:diacylglycerol-dependent serine/threonine kinase activity"/>
    <property type="evidence" value="ECO:0007669"/>
    <property type="project" value="UniProtKB-EC"/>
</dbReference>
<keyword evidence="2" id="KW-0862">Zinc</keyword>
<evidence type="ECO:0000256" key="2">
    <source>
        <dbReference type="ARBA" id="ARBA00022833"/>
    </source>
</evidence>
<dbReference type="GO" id="GO:0035556">
    <property type="term" value="P:intracellular signal transduction"/>
    <property type="evidence" value="ECO:0007669"/>
    <property type="project" value="TreeGrafter"/>
</dbReference>
<evidence type="ECO:0000313" key="8">
    <source>
        <dbReference type="Proteomes" id="UP000550707"/>
    </source>
</evidence>
<dbReference type="SMART" id="SM00109">
    <property type="entry name" value="C1"/>
    <property type="match status" value="2"/>
</dbReference>
<evidence type="ECO:0000256" key="1">
    <source>
        <dbReference type="ARBA" id="ARBA00022723"/>
    </source>
</evidence>
<dbReference type="FunFam" id="3.30.60.20:FF:000052">
    <property type="entry name" value="Protein kinase C"/>
    <property type="match status" value="1"/>
</dbReference>
<organism evidence="7 8">
    <name type="scientific">Molossus molossus</name>
    <name type="common">Pallas' mastiff bat</name>
    <name type="synonym">Vespertilio molossus</name>
    <dbReference type="NCBI Taxonomy" id="27622"/>
    <lineage>
        <taxon>Eukaryota</taxon>
        <taxon>Metazoa</taxon>
        <taxon>Chordata</taxon>
        <taxon>Craniata</taxon>
        <taxon>Vertebrata</taxon>
        <taxon>Euteleostomi</taxon>
        <taxon>Mammalia</taxon>
        <taxon>Eutheria</taxon>
        <taxon>Laurasiatheria</taxon>
        <taxon>Chiroptera</taxon>
        <taxon>Yangochiroptera</taxon>
        <taxon>Molossidae</taxon>
        <taxon>Molossus</taxon>
    </lineage>
</organism>
<dbReference type="OrthoDB" id="63267at2759"/>
<feature type="domain" description="Phorbol-ester/DAG-type" evidence="6">
    <location>
        <begin position="97"/>
        <end position="147"/>
    </location>
</feature>
<dbReference type="EMBL" id="JACASF010000020">
    <property type="protein sequence ID" value="KAF6413628.1"/>
    <property type="molecule type" value="Genomic_DNA"/>
</dbReference>
<dbReference type="GO" id="GO:0016020">
    <property type="term" value="C:membrane"/>
    <property type="evidence" value="ECO:0007669"/>
    <property type="project" value="UniProtKB-SubCell"/>
</dbReference>
<dbReference type="InterPro" id="IPR020454">
    <property type="entry name" value="DAG/PE-bd"/>
</dbReference>
<dbReference type="Pfam" id="PF00130">
    <property type="entry name" value="C1_1"/>
    <property type="match status" value="2"/>
</dbReference>
<dbReference type="Gene3D" id="3.30.60.20">
    <property type="match status" value="2"/>
</dbReference>
<name>A0A7J8CRY6_MOLMO</name>
<dbReference type="PROSITE" id="PS00479">
    <property type="entry name" value="ZF_DAG_PE_1"/>
    <property type="match status" value="2"/>
</dbReference>
<proteinExistence type="predicted"/>
<dbReference type="InParanoid" id="A0A7J8CRY6"/>
<feature type="region of interest" description="Disordered" evidence="5">
    <location>
        <begin position="1"/>
        <end position="23"/>
    </location>
</feature>
<keyword evidence="8" id="KW-1185">Reference proteome</keyword>
<protein>
    <recommendedName>
        <fullName evidence="6">Phorbol-ester/DAG-type domain-containing protein</fullName>
    </recommendedName>
</protein>
<dbReference type="GO" id="GO:0008270">
    <property type="term" value="F:zinc ion binding"/>
    <property type="evidence" value="ECO:0007669"/>
    <property type="project" value="UniProtKB-KW"/>
</dbReference>
<dbReference type="InterPro" id="IPR046349">
    <property type="entry name" value="C1-like_sf"/>
</dbReference>
<dbReference type="GO" id="GO:0007200">
    <property type="term" value="P:phospholipase C-activating G protein-coupled receptor signaling pathway"/>
    <property type="evidence" value="ECO:0007669"/>
    <property type="project" value="TreeGrafter"/>
</dbReference>
<evidence type="ECO:0000256" key="4">
    <source>
        <dbReference type="ARBA" id="ARBA00047470"/>
    </source>
</evidence>
<evidence type="ECO:0000313" key="7">
    <source>
        <dbReference type="EMBL" id="KAF6413628.1"/>
    </source>
</evidence>
<accession>A0A7J8CRY6</accession>
<evidence type="ECO:0000256" key="3">
    <source>
        <dbReference type="ARBA" id="ARBA00047272"/>
    </source>
</evidence>